<dbReference type="EMBL" id="KB320952">
    <property type="protein sequence ID" value="ELW53068.1"/>
    <property type="molecule type" value="Genomic_DNA"/>
</dbReference>
<dbReference type="AlphaFoldDB" id="L9JRV5"/>
<reference evidence="2" key="1">
    <citation type="submission" date="2012-07" db="EMBL/GenBank/DDBJ databases">
        <title>Genome of the Chinese tree shrew, a rising model animal genetically related to primates.</title>
        <authorList>
            <person name="Zhang G."/>
            <person name="Fan Y."/>
            <person name="Yao Y."/>
            <person name="Huang Z."/>
        </authorList>
    </citation>
    <scope>NUCLEOTIDE SEQUENCE [LARGE SCALE GENOMIC DNA]</scope>
</reference>
<evidence type="ECO:0000313" key="1">
    <source>
        <dbReference type="EMBL" id="ELW53068.1"/>
    </source>
</evidence>
<reference evidence="2" key="2">
    <citation type="journal article" date="2013" name="Nat. Commun.">
        <title>Genome of the Chinese tree shrew.</title>
        <authorList>
            <person name="Fan Y."/>
            <person name="Huang Z.Y."/>
            <person name="Cao C.C."/>
            <person name="Chen C.S."/>
            <person name="Chen Y.X."/>
            <person name="Fan D.D."/>
            <person name="He J."/>
            <person name="Hou H.L."/>
            <person name="Hu L."/>
            <person name="Hu X.T."/>
            <person name="Jiang X.T."/>
            <person name="Lai R."/>
            <person name="Lang Y.S."/>
            <person name="Liang B."/>
            <person name="Liao S.G."/>
            <person name="Mu D."/>
            <person name="Ma Y.Y."/>
            <person name="Niu Y.Y."/>
            <person name="Sun X.Q."/>
            <person name="Xia J.Q."/>
            <person name="Xiao J."/>
            <person name="Xiong Z.Q."/>
            <person name="Xu L."/>
            <person name="Yang L."/>
            <person name="Zhang Y."/>
            <person name="Zhao W."/>
            <person name="Zhao X.D."/>
            <person name="Zheng Y.T."/>
            <person name="Zhou J.M."/>
            <person name="Zhu Y.B."/>
            <person name="Zhang G.J."/>
            <person name="Wang J."/>
            <person name="Yao Y.G."/>
        </authorList>
    </citation>
    <scope>NUCLEOTIDE SEQUENCE [LARGE SCALE GENOMIC DNA]</scope>
</reference>
<organism evidence="1 2">
    <name type="scientific">Tupaia chinensis</name>
    <name type="common">Chinese tree shrew</name>
    <name type="synonym">Tupaia belangeri chinensis</name>
    <dbReference type="NCBI Taxonomy" id="246437"/>
    <lineage>
        <taxon>Eukaryota</taxon>
        <taxon>Metazoa</taxon>
        <taxon>Chordata</taxon>
        <taxon>Craniata</taxon>
        <taxon>Vertebrata</taxon>
        <taxon>Euteleostomi</taxon>
        <taxon>Mammalia</taxon>
        <taxon>Eutheria</taxon>
        <taxon>Euarchontoglires</taxon>
        <taxon>Scandentia</taxon>
        <taxon>Tupaiidae</taxon>
        <taxon>Tupaia</taxon>
    </lineage>
</organism>
<keyword evidence="2" id="KW-1185">Reference proteome</keyword>
<sequence length="88" mass="9720">MDVLPWTLSSCGLDTKSPSSGARCISLLAYVTIVVWESGSQSSRGGVHILHRKCRWLTALEEQDRDNTFDIRISSMFLGSQEVSVSES</sequence>
<dbReference type="InParanoid" id="L9JRV5"/>
<proteinExistence type="predicted"/>
<name>L9JRV5_TUPCH</name>
<evidence type="ECO:0000313" key="2">
    <source>
        <dbReference type="Proteomes" id="UP000011518"/>
    </source>
</evidence>
<protein>
    <submittedName>
        <fullName evidence="1">Uncharacterized protein</fullName>
    </submittedName>
</protein>
<accession>L9JRV5</accession>
<dbReference type="Proteomes" id="UP000011518">
    <property type="component" value="Unassembled WGS sequence"/>
</dbReference>
<gene>
    <name evidence="1" type="ORF">TREES_T100010895</name>
</gene>